<dbReference type="Gene3D" id="2.60.40.10">
    <property type="entry name" value="Immunoglobulins"/>
    <property type="match status" value="9"/>
</dbReference>
<feature type="binding site" evidence="6">
    <location>
        <begin position="984"/>
        <end position="990"/>
    </location>
    <ligand>
        <name>ATP</name>
        <dbReference type="ChEBI" id="CHEBI:30616"/>
    </ligand>
</feature>
<keyword evidence="4" id="KW-0325">Glycoprotein</keyword>
<comment type="caution">
    <text evidence="11">The sequence shown here is derived from an EMBL/GenBank/DDBJ whole genome shotgun (WGS) entry which is preliminary data.</text>
</comment>
<dbReference type="GO" id="GO:0004672">
    <property type="term" value="F:protein kinase activity"/>
    <property type="evidence" value="ECO:0007669"/>
    <property type="project" value="InterPro"/>
</dbReference>
<dbReference type="InterPro" id="IPR013098">
    <property type="entry name" value="Ig_I-set"/>
</dbReference>
<dbReference type="InterPro" id="IPR003006">
    <property type="entry name" value="Ig/MHC_CS"/>
</dbReference>
<keyword evidence="6" id="KW-0547">Nucleotide-binding</keyword>
<dbReference type="InterPro" id="IPR003599">
    <property type="entry name" value="Ig_sub"/>
</dbReference>
<dbReference type="GO" id="GO:0046872">
    <property type="term" value="F:metal ion binding"/>
    <property type="evidence" value="ECO:0007669"/>
    <property type="project" value="UniProtKB-KW"/>
</dbReference>
<dbReference type="GO" id="GO:0005524">
    <property type="term" value="F:ATP binding"/>
    <property type="evidence" value="ECO:0007669"/>
    <property type="project" value="UniProtKB-KW"/>
</dbReference>
<proteinExistence type="predicted"/>
<feature type="binding site" evidence="7">
    <location>
        <position position="953"/>
    </location>
    <ligand>
        <name>Mg(2+)</name>
        <dbReference type="ChEBI" id="CHEBI:18420"/>
    </ligand>
</feature>
<comment type="subunit">
    <text evidence="2">Forms a complex composed of PDGFRL, TNK2 and GRB2.</text>
</comment>
<dbReference type="InterPro" id="IPR011009">
    <property type="entry name" value="Kinase-like_dom_sf"/>
</dbReference>
<keyword evidence="7" id="KW-0479">Metal-binding</keyword>
<keyword evidence="7" id="KW-0460">Magnesium</keyword>
<feature type="region of interest" description="Disordered" evidence="8">
    <location>
        <begin position="1204"/>
        <end position="1251"/>
    </location>
</feature>
<gene>
    <name evidence="11" type="ORF">CCH79_00011185</name>
</gene>
<evidence type="ECO:0000256" key="3">
    <source>
        <dbReference type="ARBA" id="ARBA00019671"/>
    </source>
</evidence>
<keyword evidence="12" id="KW-1185">Reference proteome</keyword>
<dbReference type="InterPro" id="IPR001245">
    <property type="entry name" value="Ser-Thr/Tyr_kinase_cat_dom"/>
</dbReference>
<dbReference type="PANTHER" id="PTHR15360:SF4">
    <property type="entry name" value="PROTEIN KINASE DOMAIN-CONTAINING PROTEIN"/>
    <property type="match status" value="1"/>
</dbReference>
<dbReference type="PROSITE" id="PS50835">
    <property type="entry name" value="IG_LIKE"/>
    <property type="match status" value="3"/>
</dbReference>
<evidence type="ECO:0000256" key="5">
    <source>
        <dbReference type="ARBA" id="ARBA00023319"/>
    </source>
</evidence>
<feature type="compositionally biased region" description="Polar residues" evidence="8">
    <location>
        <begin position="1230"/>
        <end position="1248"/>
    </location>
</feature>
<keyword evidence="9" id="KW-0812">Transmembrane</keyword>
<dbReference type="Proteomes" id="UP000250572">
    <property type="component" value="Unassembled WGS sequence"/>
</dbReference>
<comment type="subcellular location">
    <subcellularLocation>
        <location evidence="1">Membrane</location>
        <topology evidence="1">Single-pass type I membrane protein</topology>
    </subcellularLocation>
</comment>
<feature type="transmembrane region" description="Helical" evidence="9">
    <location>
        <begin position="906"/>
        <end position="930"/>
    </location>
</feature>
<evidence type="ECO:0000256" key="2">
    <source>
        <dbReference type="ARBA" id="ARBA00011360"/>
    </source>
</evidence>
<dbReference type="SMART" id="SM00408">
    <property type="entry name" value="IGc2"/>
    <property type="match status" value="5"/>
</dbReference>
<dbReference type="Pfam" id="PF07679">
    <property type="entry name" value="I-set"/>
    <property type="match status" value="3"/>
</dbReference>
<feature type="non-terminal residue" evidence="11">
    <location>
        <position position="1277"/>
    </location>
</feature>
<protein>
    <recommendedName>
        <fullName evidence="3">Platelet-derived growth factor receptor-like protein</fullName>
    </recommendedName>
</protein>
<accession>A0A315UW41</accession>
<dbReference type="InterPro" id="IPR013783">
    <property type="entry name" value="Ig-like_fold"/>
</dbReference>
<dbReference type="PIRSF" id="PIRSF000615">
    <property type="entry name" value="TyrPK_CSF1-R"/>
    <property type="match status" value="1"/>
</dbReference>
<feature type="domain" description="Ig-like" evidence="10">
    <location>
        <begin position="609"/>
        <end position="686"/>
    </location>
</feature>
<dbReference type="InterPro" id="IPR003598">
    <property type="entry name" value="Ig_sub2"/>
</dbReference>
<feature type="domain" description="Ig-like" evidence="10">
    <location>
        <begin position="699"/>
        <end position="786"/>
    </location>
</feature>
<evidence type="ECO:0000256" key="8">
    <source>
        <dbReference type="SAM" id="MobiDB-lite"/>
    </source>
</evidence>
<keyword evidence="6" id="KW-0067">ATP-binding</keyword>
<dbReference type="InterPro" id="IPR007110">
    <property type="entry name" value="Ig-like_dom"/>
</dbReference>
<dbReference type="InterPro" id="IPR036179">
    <property type="entry name" value="Ig-like_dom_sf"/>
</dbReference>
<feature type="region of interest" description="Disordered" evidence="8">
    <location>
        <begin position="1064"/>
        <end position="1091"/>
    </location>
</feature>
<dbReference type="Pfam" id="PF07714">
    <property type="entry name" value="PK_Tyr_Ser-Thr"/>
    <property type="match status" value="1"/>
</dbReference>
<dbReference type="PRINTS" id="PR01832">
    <property type="entry name" value="VEGFRECEPTOR"/>
</dbReference>
<feature type="domain" description="Ig-like" evidence="10">
    <location>
        <begin position="199"/>
        <end position="293"/>
    </location>
</feature>
<evidence type="ECO:0000256" key="6">
    <source>
        <dbReference type="PIRSR" id="PIRSR000615-2"/>
    </source>
</evidence>
<dbReference type="PROSITE" id="PS00290">
    <property type="entry name" value="IG_MHC"/>
    <property type="match status" value="1"/>
</dbReference>
<evidence type="ECO:0000259" key="10">
    <source>
        <dbReference type="PROSITE" id="PS50835"/>
    </source>
</evidence>
<organism evidence="11 12">
    <name type="scientific">Gambusia affinis</name>
    <name type="common">Western mosquitofish</name>
    <name type="synonym">Heterandria affinis</name>
    <dbReference type="NCBI Taxonomy" id="33528"/>
    <lineage>
        <taxon>Eukaryota</taxon>
        <taxon>Metazoa</taxon>
        <taxon>Chordata</taxon>
        <taxon>Craniata</taxon>
        <taxon>Vertebrata</taxon>
        <taxon>Euteleostomi</taxon>
        <taxon>Actinopterygii</taxon>
        <taxon>Neopterygii</taxon>
        <taxon>Teleostei</taxon>
        <taxon>Neoteleostei</taxon>
        <taxon>Acanthomorphata</taxon>
        <taxon>Ovalentaria</taxon>
        <taxon>Atherinomorphae</taxon>
        <taxon>Cyprinodontiformes</taxon>
        <taxon>Poeciliidae</taxon>
        <taxon>Poeciliinae</taxon>
        <taxon>Gambusia</taxon>
    </lineage>
</organism>
<keyword evidence="9" id="KW-0472">Membrane</keyword>
<keyword evidence="9" id="KW-1133">Transmembrane helix</keyword>
<dbReference type="STRING" id="33528.ENSGAFP00000028531"/>
<evidence type="ECO:0000256" key="9">
    <source>
        <dbReference type="SAM" id="Phobius"/>
    </source>
</evidence>
<evidence type="ECO:0000256" key="4">
    <source>
        <dbReference type="ARBA" id="ARBA00023180"/>
    </source>
</evidence>
<dbReference type="SMART" id="SM00409">
    <property type="entry name" value="IG"/>
    <property type="match status" value="6"/>
</dbReference>
<keyword evidence="5" id="KW-0393">Immunoglobulin domain</keyword>
<name>A0A315UW41_GAMAF</name>
<dbReference type="Pfam" id="PF25305">
    <property type="entry name" value="Ig_PDGFR_d4"/>
    <property type="match status" value="1"/>
</dbReference>
<evidence type="ECO:0000256" key="7">
    <source>
        <dbReference type="PIRSR" id="PIRSR000615-3"/>
    </source>
</evidence>
<dbReference type="AlphaFoldDB" id="A0A315UW41"/>
<dbReference type="PANTHER" id="PTHR15360">
    <property type="entry name" value="PLATELET-DERIVED GROWTH FACTOR RECEPTOR LIKE"/>
    <property type="match status" value="1"/>
</dbReference>
<dbReference type="SUPFAM" id="SSF56112">
    <property type="entry name" value="Protein kinase-like (PK-like)"/>
    <property type="match status" value="1"/>
</dbReference>
<evidence type="ECO:0000313" key="12">
    <source>
        <dbReference type="Proteomes" id="UP000250572"/>
    </source>
</evidence>
<evidence type="ECO:0000313" key="11">
    <source>
        <dbReference type="EMBL" id="PWA14486.1"/>
    </source>
</evidence>
<dbReference type="FunFam" id="2.60.40.10:FF:000720">
    <property type="entry name" value="Platelet-derived growth factor receptor alpha"/>
    <property type="match status" value="1"/>
</dbReference>
<evidence type="ECO:0000256" key="1">
    <source>
        <dbReference type="ARBA" id="ARBA00004479"/>
    </source>
</evidence>
<dbReference type="Gene3D" id="3.30.200.20">
    <property type="entry name" value="Phosphorylase Kinase, domain 1"/>
    <property type="match status" value="1"/>
</dbReference>
<dbReference type="SUPFAM" id="SSF48726">
    <property type="entry name" value="Immunoglobulin"/>
    <property type="match status" value="5"/>
</dbReference>
<dbReference type="InterPro" id="IPR042495">
    <property type="entry name" value="PDGFRL"/>
</dbReference>
<sequence>MDSVRMYLVCGVAIVLMVSVTPGLSAPRIWPAEKELELEPHSIINISCTGQSEVVWEEPLADDAIVTSNGFTSALLIYNVTVEHTGYYGCRHKDKEGDENDLVEIYVLVKDPQVVFVPERAEDLLVPYEVNLIIPCRVTAKTHNVELIRVPGGEKLHSYYDYRLGFLGDLSPGQYRCEATFNGQTFQSDVYTVMSLGSTELSDFEVEVKASAETVRVGEPFNVSCIGPFGPAFHQQWIHLKTQAVNAIQTMESLPDWVIYTLSIPRAAPQDGGSYECSVRHEASGKTRVSSVAVSVFGGNSFVTLDHRGILQTESVGILAETQYTIYINAYPAPKVSWMKDGQALSENYYISSKTSHMEGNRYQSIVTFRQPMEKDSGNYTITAISGSRTAQFSFILQVTGSTRLNIRPSFPPILLPDEDEIVVPLHEPFTLTCRGGAKLMWETPYDMPEQSQEDNSGLFVTTIAVDEATAMHTGYYVCLYSDHNAEETKASSIYVYVSDVFYPYTDPESPFVPNFFNHVPVDQSEIEIPCRVSDPSAVVTLVNVDTNQTVPSDYDSKKGALGIFPTGTYVCKAIINGEEHISEQYIIHDSIDVLHVELSARRTALLVGDTISVNCLAQGPYLLEDNWKYPGKPANRGTKTVRENKNEGQILYTLTIPQASTKDSGIYSCSITAVESRDTQTKEIAIQVFAGEFLSIKPEFRDHESAELDDVREFIATISSFPDAHVTWLKDGVPLSDLTAEISTSLKQTSETSYRSILTLIRVREEDSGNYTLRVENGNQSHEVSLNLVVKVPAVIVDLMDIHHGSATGQSAVCITRGQPTPVVEWFICKNIKQCANDSSFWAPLPTNSTEITMESHFDEESNLESQVMFGHLKSTLAVRCLAKNELGAVSREIKLVSNGPHPELTVAAAVLVLLVIVIISLIVLVVIWKQKPRYEIRWRVIESVSPDGHEYIYVDPMQLPYDSRWEFPRDRLVLGPIYIITEYCFHGDLVNYLHKNRESFLSLSPEKNKKELDIFGINPADENSRSYVILSFECKGDYMDMKQADNTQYVPMLEMSTTSKYSDVQGSNYDHPPSQKDSGESDNLLSDDMSEGLTTTDLLSFTYQVAKGMEFLASKNMMIKCWNTEPEKRPSFMGLSENVASLLPSSYKRHYEKVNHDFLKSDHPAVTRVCIETDADYVDIPYKNQGKLKDRESGFDEQRLSSDSGYIIPLPDLDPISDDDYGKRNRHSSQTSEESAIETGSSSSTYAKREGETLEDITLLDEMCLDCSDLVEDSF</sequence>
<dbReference type="EMBL" id="NHOQ01002838">
    <property type="protein sequence ID" value="PWA14486.1"/>
    <property type="molecule type" value="Genomic_DNA"/>
</dbReference>
<reference evidence="11 12" key="1">
    <citation type="journal article" date="2018" name="G3 (Bethesda)">
        <title>A High-Quality Reference Genome for the Invasive Mosquitofish Gambusia affinis Using a Chicago Library.</title>
        <authorList>
            <person name="Hoffberg S.L."/>
            <person name="Troendle N.J."/>
            <person name="Glenn T.C."/>
            <person name="Mahmud O."/>
            <person name="Louha S."/>
            <person name="Chalopin D."/>
            <person name="Bennetzen J.L."/>
            <person name="Mauricio R."/>
        </authorList>
    </citation>
    <scope>NUCLEOTIDE SEQUENCE [LARGE SCALE GENOMIC DNA]</scope>
    <source>
        <strain evidence="11">NE01/NJP1002.9</strain>
        <tissue evidence="11">Muscle</tissue>
    </source>
</reference>
<dbReference type="GO" id="GO:0016020">
    <property type="term" value="C:membrane"/>
    <property type="evidence" value="ECO:0007669"/>
    <property type="project" value="UniProtKB-SubCell"/>
</dbReference>